<dbReference type="GO" id="GO:0006935">
    <property type="term" value="P:chemotaxis"/>
    <property type="evidence" value="ECO:0007669"/>
    <property type="project" value="UniProtKB-UniRule"/>
</dbReference>
<name>A0A0N0M0D6_9GAMM</name>
<comment type="similarity">
    <text evidence="6">Belongs to the CheB family.</text>
</comment>
<dbReference type="CDD" id="cd16432">
    <property type="entry name" value="CheB_Rec"/>
    <property type="match status" value="1"/>
</dbReference>
<dbReference type="GO" id="GO:0050568">
    <property type="term" value="F:protein-glutamine glutaminase activity"/>
    <property type="evidence" value="ECO:0007669"/>
    <property type="project" value="UniProtKB-UniRule"/>
</dbReference>
<keyword evidence="1 6" id="KW-0963">Cytoplasm</keyword>
<evidence type="ECO:0000256" key="6">
    <source>
        <dbReference type="HAMAP-Rule" id="MF_00099"/>
    </source>
</evidence>
<dbReference type="PATRIC" id="fig|187330.3.peg.3746"/>
<dbReference type="AlphaFoldDB" id="A0A0N0M0D6"/>
<evidence type="ECO:0000256" key="9">
    <source>
        <dbReference type="SAM" id="MobiDB-lite"/>
    </source>
</evidence>
<comment type="domain">
    <text evidence="6">Contains a C-terminal catalytic domain, and an N-terminal region which modulates catalytic activity.</text>
</comment>
<dbReference type="InterPro" id="IPR001789">
    <property type="entry name" value="Sig_transdc_resp-reg_receiver"/>
</dbReference>
<dbReference type="EC" id="3.5.1.44" evidence="6"/>
<dbReference type="CDD" id="cd17541">
    <property type="entry name" value="REC_CheB-like"/>
    <property type="match status" value="1"/>
</dbReference>
<evidence type="ECO:0000256" key="8">
    <source>
        <dbReference type="PROSITE-ProRule" id="PRU00169"/>
    </source>
</evidence>
<feature type="active site" evidence="6 7">
    <location>
        <position position="326"/>
    </location>
</feature>
<dbReference type="RefSeq" id="WP_054453888.1">
    <property type="nucleotide sequence ID" value="NZ_LHPH01000007.1"/>
</dbReference>
<sequence>MAVKVLVVDDSSFFRRRVSEILEQDKDIEVIGFAVNGREAVEKTSQLRPDVITMDIEMPVLDGISAVKEIMAANPTPILMFSSLTRDGATATLDALDAGALDFLPKKFEDIARNNEDAVKLLQNKVKEISRRRLSRISRPTAQTRPTAPKTPTRVGGVSARSLTTPQPDRTFSSRPASPSVASSNSLRASGKKYQIVAIGTSTGGPVALQAILTKLPANFPHPILLIQHMPAAFTPAFAARLNGLCQIKVKEAQQGDRLLPGVAYLAPGGQQMLIEGRGGSRTLKVFEDDSARITYKPSVDVTFASTAKAYQGDVLAVVLTGMGADGRDGARMLKQAGATIWAQDEKTSVVYGMPQAVANAGLSSASLALDEVAGRIVREIGCG</sequence>
<protein>
    <recommendedName>
        <fullName evidence="6">Protein-glutamate methylesterase/protein-glutamine glutaminase</fullName>
        <ecNumber evidence="6">3.1.1.61</ecNumber>
        <ecNumber evidence="6">3.5.1.44</ecNumber>
    </recommendedName>
</protein>
<accession>A0A0N0M0D6</accession>
<dbReference type="SUPFAM" id="SSF52738">
    <property type="entry name" value="Methylesterase CheB, C-terminal domain"/>
    <property type="match status" value="1"/>
</dbReference>
<comment type="function">
    <text evidence="6">Involved in chemotaxis. Part of a chemotaxis signal transduction system that modulates chemotaxis in response to various stimuli. Catalyzes the demethylation of specific methylglutamate residues introduced into the chemoreceptors (methyl-accepting chemotaxis proteins or MCP) by CheR. Also mediates the irreversible deamidation of specific glutamine residues to glutamic acid.</text>
</comment>
<dbReference type="FunFam" id="3.40.50.2300:FF:000077">
    <property type="entry name" value="Chemotaxis response regulator"/>
    <property type="match status" value="1"/>
</dbReference>
<evidence type="ECO:0000259" key="11">
    <source>
        <dbReference type="PROSITE" id="PS50122"/>
    </source>
</evidence>
<proteinExistence type="inferred from homology"/>
<feature type="domain" description="CheB-type methylesterase" evidence="11">
    <location>
        <begin position="190"/>
        <end position="384"/>
    </location>
</feature>
<evidence type="ECO:0000256" key="7">
    <source>
        <dbReference type="PROSITE-ProRule" id="PRU00050"/>
    </source>
</evidence>
<dbReference type="SMART" id="SM00448">
    <property type="entry name" value="REC"/>
    <property type="match status" value="1"/>
</dbReference>
<comment type="catalytic activity">
    <reaction evidence="5 6">
        <text>[protein]-L-glutamate 5-O-methyl ester + H2O = L-glutamyl-[protein] + methanol + H(+)</text>
        <dbReference type="Rhea" id="RHEA:23236"/>
        <dbReference type="Rhea" id="RHEA-COMP:10208"/>
        <dbReference type="Rhea" id="RHEA-COMP:10311"/>
        <dbReference type="ChEBI" id="CHEBI:15377"/>
        <dbReference type="ChEBI" id="CHEBI:15378"/>
        <dbReference type="ChEBI" id="CHEBI:17790"/>
        <dbReference type="ChEBI" id="CHEBI:29973"/>
        <dbReference type="ChEBI" id="CHEBI:82795"/>
        <dbReference type="EC" id="3.1.1.61"/>
    </reaction>
</comment>
<dbReference type="GO" id="GO:0008984">
    <property type="term" value="F:protein-glutamate methylesterase activity"/>
    <property type="evidence" value="ECO:0007669"/>
    <property type="project" value="UniProtKB-UniRule"/>
</dbReference>
<dbReference type="Proteomes" id="UP000037848">
    <property type="component" value="Unassembled WGS sequence"/>
</dbReference>
<dbReference type="PROSITE" id="PS50122">
    <property type="entry name" value="CHEB"/>
    <property type="match status" value="1"/>
</dbReference>
<feature type="compositionally biased region" description="Polar residues" evidence="9">
    <location>
        <begin position="161"/>
        <end position="171"/>
    </location>
</feature>
<dbReference type="STRING" id="187330.AMS58_01750"/>
<dbReference type="HAMAP" id="MF_00099">
    <property type="entry name" value="CheB_chemtxs"/>
    <property type="match status" value="1"/>
</dbReference>
<dbReference type="NCBIfam" id="NF001965">
    <property type="entry name" value="PRK00742.1"/>
    <property type="match status" value="1"/>
</dbReference>
<dbReference type="InterPro" id="IPR000673">
    <property type="entry name" value="Sig_transdc_resp-reg_Me-estase"/>
</dbReference>
<feature type="domain" description="Response regulatory" evidence="10">
    <location>
        <begin position="4"/>
        <end position="121"/>
    </location>
</feature>
<dbReference type="Pfam" id="PF00072">
    <property type="entry name" value="Response_reg"/>
    <property type="match status" value="1"/>
</dbReference>
<evidence type="ECO:0000256" key="4">
    <source>
        <dbReference type="ARBA" id="ARBA00022801"/>
    </source>
</evidence>
<comment type="PTM">
    <text evidence="6">Phosphorylated by CheA. Phosphorylation of the N-terminal regulatory domain activates the methylesterase activity.</text>
</comment>
<keyword evidence="4 6" id="KW-0378">Hydrolase</keyword>
<dbReference type="InterPro" id="IPR008248">
    <property type="entry name" value="CheB-like"/>
</dbReference>
<dbReference type="Gene3D" id="3.40.50.180">
    <property type="entry name" value="Methylesterase CheB, C-terminal domain"/>
    <property type="match status" value="1"/>
</dbReference>
<gene>
    <name evidence="6" type="primary">cheB</name>
    <name evidence="12" type="ORF">ADS77_08530</name>
</gene>
<dbReference type="EMBL" id="LHPH01000007">
    <property type="protein sequence ID" value="KPH63941.1"/>
    <property type="molecule type" value="Genomic_DNA"/>
</dbReference>
<dbReference type="Gene3D" id="3.40.50.2300">
    <property type="match status" value="1"/>
</dbReference>
<evidence type="ECO:0000256" key="3">
    <source>
        <dbReference type="ARBA" id="ARBA00022553"/>
    </source>
</evidence>
<comment type="catalytic activity">
    <reaction evidence="6">
        <text>L-glutaminyl-[protein] + H2O = L-glutamyl-[protein] + NH4(+)</text>
        <dbReference type="Rhea" id="RHEA:16441"/>
        <dbReference type="Rhea" id="RHEA-COMP:10207"/>
        <dbReference type="Rhea" id="RHEA-COMP:10208"/>
        <dbReference type="ChEBI" id="CHEBI:15377"/>
        <dbReference type="ChEBI" id="CHEBI:28938"/>
        <dbReference type="ChEBI" id="CHEBI:29973"/>
        <dbReference type="ChEBI" id="CHEBI:30011"/>
        <dbReference type="EC" id="3.5.1.44"/>
    </reaction>
</comment>
<keyword evidence="2 6" id="KW-0145">Chemotaxis</keyword>
<feature type="active site" evidence="6 7">
    <location>
        <position position="202"/>
    </location>
</feature>
<reference evidence="12 13" key="1">
    <citation type="submission" date="2015-08" db="EMBL/GenBank/DDBJ databases">
        <title>Draft Genome Sequence of Pseudoalteromonas porphyrae UCD-SED14.</title>
        <authorList>
            <person name="Coil D.A."/>
            <person name="Jospin G."/>
            <person name="Lee R.D."/>
            <person name="Eisen J.A."/>
        </authorList>
    </citation>
    <scope>NUCLEOTIDE SEQUENCE [LARGE SCALE GENOMIC DNA]</scope>
    <source>
        <strain evidence="12 13">UCD-SED14</strain>
    </source>
</reference>
<feature type="active site" evidence="6 7">
    <location>
        <position position="229"/>
    </location>
</feature>
<evidence type="ECO:0000313" key="12">
    <source>
        <dbReference type="EMBL" id="KPH63941.1"/>
    </source>
</evidence>
<keyword evidence="13" id="KW-1185">Reference proteome</keyword>
<dbReference type="EC" id="3.1.1.61" evidence="6"/>
<feature type="modified residue" description="4-aspartylphosphate" evidence="6 8">
    <location>
        <position position="55"/>
    </location>
</feature>
<evidence type="ECO:0000256" key="2">
    <source>
        <dbReference type="ARBA" id="ARBA00022500"/>
    </source>
</evidence>
<dbReference type="PANTHER" id="PTHR42872:SF3">
    <property type="entry name" value="PROTEIN-GLUTAMATE METHYLESTERASE_PROTEIN-GLUTAMINE GLUTAMINASE 1"/>
    <property type="match status" value="1"/>
</dbReference>
<evidence type="ECO:0000313" key="13">
    <source>
        <dbReference type="Proteomes" id="UP000037848"/>
    </source>
</evidence>
<dbReference type="Pfam" id="PF01339">
    <property type="entry name" value="CheB_methylest"/>
    <property type="match status" value="1"/>
</dbReference>
<dbReference type="PIRSF" id="PIRSF000876">
    <property type="entry name" value="RR_chemtxs_CheB"/>
    <property type="match status" value="1"/>
</dbReference>
<organism evidence="12 13">
    <name type="scientific">Pseudoalteromonas porphyrae</name>
    <dbReference type="NCBI Taxonomy" id="187330"/>
    <lineage>
        <taxon>Bacteria</taxon>
        <taxon>Pseudomonadati</taxon>
        <taxon>Pseudomonadota</taxon>
        <taxon>Gammaproteobacteria</taxon>
        <taxon>Alteromonadales</taxon>
        <taxon>Pseudoalteromonadaceae</taxon>
        <taxon>Pseudoalteromonas</taxon>
    </lineage>
</organism>
<dbReference type="OrthoDB" id="9793421at2"/>
<dbReference type="GO" id="GO:0000156">
    <property type="term" value="F:phosphorelay response regulator activity"/>
    <property type="evidence" value="ECO:0007669"/>
    <property type="project" value="InterPro"/>
</dbReference>
<dbReference type="InterPro" id="IPR011006">
    <property type="entry name" value="CheY-like_superfamily"/>
</dbReference>
<keyword evidence="3 6" id="KW-0597">Phosphoprotein</keyword>
<feature type="region of interest" description="Disordered" evidence="9">
    <location>
        <begin position="132"/>
        <end position="186"/>
    </location>
</feature>
<evidence type="ECO:0000256" key="1">
    <source>
        <dbReference type="ARBA" id="ARBA00022490"/>
    </source>
</evidence>
<evidence type="ECO:0000259" key="10">
    <source>
        <dbReference type="PROSITE" id="PS50110"/>
    </source>
</evidence>
<evidence type="ECO:0000256" key="5">
    <source>
        <dbReference type="ARBA" id="ARBA00048267"/>
    </source>
</evidence>
<comment type="subcellular location">
    <subcellularLocation>
        <location evidence="6">Cytoplasm</location>
    </subcellularLocation>
</comment>
<dbReference type="InterPro" id="IPR035909">
    <property type="entry name" value="CheB_C"/>
</dbReference>
<dbReference type="PANTHER" id="PTHR42872">
    <property type="entry name" value="PROTEIN-GLUTAMATE METHYLESTERASE/PROTEIN-GLUTAMINE GLUTAMINASE"/>
    <property type="match status" value="1"/>
</dbReference>
<feature type="compositionally biased region" description="Low complexity" evidence="9">
    <location>
        <begin position="173"/>
        <end position="186"/>
    </location>
</feature>
<dbReference type="SUPFAM" id="SSF52172">
    <property type="entry name" value="CheY-like"/>
    <property type="match status" value="1"/>
</dbReference>
<dbReference type="PROSITE" id="PS50110">
    <property type="entry name" value="RESPONSE_REGULATORY"/>
    <property type="match status" value="1"/>
</dbReference>
<dbReference type="GO" id="GO:0005737">
    <property type="term" value="C:cytoplasm"/>
    <property type="evidence" value="ECO:0007669"/>
    <property type="project" value="UniProtKB-SubCell"/>
</dbReference>
<comment type="caution">
    <text evidence="12">The sequence shown here is derived from an EMBL/GenBank/DDBJ whole genome shotgun (WGS) entry which is preliminary data.</text>
</comment>